<dbReference type="SUPFAM" id="SSF52172">
    <property type="entry name" value="CheY-like"/>
    <property type="match status" value="1"/>
</dbReference>
<dbReference type="SUPFAM" id="SSF47384">
    <property type="entry name" value="Homodimeric domain of signal transducing histidine kinase"/>
    <property type="match status" value="1"/>
</dbReference>
<dbReference type="InterPro" id="IPR035965">
    <property type="entry name" value="PAS-like_dom_sf"/>
</dbReference>
<organism evidence="11 12">
    <name type="scientific">candidate division TA06 bacterium</name>
    <dbReference type="NCBI Taxonomy" id="2250710"/>
    <lineage>
        <taxon>Bacteria</taxon>
        <taxon>Bacteria division TA06</taxon>
    </lineage>
</organism>
<evidence type="ECO:0000256" key="1">
    <source>
        <dbReference type="ARBA" id="ARBA00000085"/>
    </source>
</evidence>
<evidence type="ECO:0000256" key="5">
    <source>
        <dbReference type="SAM" id="Coils"/>
    </source>
</evidence>
<dbReference type="SUPFAM" id="SSF55874">
    <property type="entry name" value="ATPase domain of HSP90 chaperone/DNA topoisomerase II/histidine kinase"/>
    <property type="match status" value="1"/>
</dbReference>
<dbReference type="EC" id="2.7.13.3" evidence="2"/>
<feature type="transmembrane region" description="Helical" evidence="6">
    <location>
        <begin position="44"/>
        <end position="64"/>
    </location>
</feature>
<dbReference type="Gene3D" id="3.30.450.20">
    <property type="entry name" value="PAS domain"/>
    <property type="match status" value="1"/>
</dbReference>
<dbReference type="PANTHER" id="PTHR43547">
    <property type="entry name" value="TWO-COMPONENT HISTIDINE KINASE"/>
    <property type="match status" value="1"/>
</dbReference>
<keyword evidence="6" id="KW-0812">Transmembrane</keyword>
<proteinExistence type="predicted"/>
<dbReference type="Proteomes" id="UP000315525">
    <property type="component" value="Unassembled WGS sequence"/>
</dbReference>
<comment type="catalytic activity">
    <reaction evidence="1">
        <text>ATP + protein L-histidine = ADP + protein N-phospho-L-histidine.</text>
        <dbReference type="EC" id="2.7.13.3"/>
    </reaction>
</comment>
<evidence type="ECO:0000313" key="12">
    <source>
        <dbReference type="Proteomes" id="UP000315525"/>
    </source>
</evidence>
<feature type="domain" description="PAS" evidence="9">
    <location>
        <begin position="235"/>
        <end position="279"/>
    </location>
</feature>
<feature type="transmembrane region" description="Helical" evidence="6">
    <location>
        <begin position="101"/>
        <end position="119"/>
    </location>
</feature>
<evidence type="ECO:0000259" key="10">
    <source>
        <dbReference type="PROSITE" id="PS50113"/>
    </source>
</evidence>
<dbReference type="PROSITE" id="PS50112">
    <property type="entry name" value="PAS"/>
    <property type="match status" value="1"/>
</dbReference>
<evidence type="ECO:0000259" key="7">
    <source>
        <dbReference type="PROSITE" id="PS50109"/>
    </source>
</evidence>
<feature type="domain" description="Response regulatory" evidence="8">
    <location>
        <begin position="595"/>
        <end position="709"/>
    </location>
</feature>
<dbReference type="InterPro" id="IPR036097">
    <property type="entry name" value="HisK_dim/P_sf"/>
</dbReference>
<gene>
    <name evidence="11" type="ORF">E3J62_07400</name>
</gene>
<dbReference type="PROSITE" id="PS50109">
    <property type="entry name" value="HIS_KIN"/>
    <property type="match status" value="1"/>
</dbReference>
<dbReference type="CDD" id="cd00130">
    <property type="entry name" value="PAS"/>
    <property type="match status" value="1"/>
</dbReference>
<dbReference type="PANTHER" id="PTHR43547:SF2">
    <property type="entry name" value="HYBRID SIGNAL TRANSDUCTION HISTIDINE KINASE C"/>
    <property type="match status" value="1"/>
</dbReference>
<keyword evidence="3 4" id="KW-0597">Phosphoprotein</keyword>
<dbReference type="GO" id="GO:0000155">
    <property type="term" value="F:phosphorelay sensor kinase activity"/>
    <property type="evidence" value="ECO:0007669"/>
    <property type="project" value="InterPro"/>
</dbReference>
<dbReference type="InterPro" id="IPR003594">
    <property type="entry name" value="HATPase_dom"/>
</dbReference>
<feature type="transmembrane region" description="Helical" evidence="6">
    <location>
        <begin position="131"/>
        <end position="164"/>
    </location>
</feature>
<dbReference type="NCBIfam" id="TIGR00229">
    <property type="entry name" value="sensory_box"/>
    <property type="match status" value="1"/>
</dbReference>
<evidence type="ECO:0000256" key="2">
    <source>
        <dbReference type="ARBA" id="ARBA00012438"/>
    </source>
</evidence>
<feature type="transmembrane region" description="Helical" evidence="6">
    <location>
        <begin position="176"/>
        <end position="194"/>
    </location>
</feature>
<feature type="domain" description="PAC" evidence="10">
    <location>
        <begin position="304"/>
        <end position="356"/>
    </location>
</feature>
<reference evidence="11 12" key="1">
    <citation type="submission" date="2019-03" db="EMBL/GenBank/DDBJ databases">
        <title>Metabolic potential of uncultured bacteria and archaea associated with petroleum seepage in deep-sea sediments.</title>
        <authorList>
            <person name="Dong X."/>
            <person name="Hubert C."/>
        </authorList>
    </citation>
    <scope>NUCLEOTIDE SEQUENCE [LARGE SCALE GENOMIC DNA]</scope>
    <source>
        <strain evidence="11">E44_bin18</strain>
    </source>
</reference>
<dbReference type="CDD" id="cd00075">
    <property type="entry name" value="HATPase"/>
    <property type="match status" value="1"/>
</dbReference>
<evidence type="ECO:0000256" key="3">
    <source>
        <dbReference type="ARBA" id="ARBA00022553"/>
    </source>
</evidence>
<comment type="caution">
    <text evidence="11">The sequence shown here is derived from an EMBL/GenBank/DDBJ whole genome shotgun (WGS) entry which is preliminary data.</text>
</comment>
<evidence type="ECO:0000259" key="9">
    <source>
        <dbReference type="PROSITE" id="PS50112"/>
    </source>
</evidence>
<feature type="transmembrane region" description="Helical" evidence="6">
    <location>
        <begin position="70"/>
        <end position="89"/>
    </location>
</feature>
<evidence type="ECO:0000259" key="8">
    <source>
        <dbReference type="PROSITE" id="PS50110"/>
    </source>
</evidence>
<dbReference type="Pfam" id="PF02518">
    <property type="entry name" value="HATPase_c"/>
    <property type="match status" value="1"/>
</dbReference>
<dbReference type="Gene3D" id="1.10.287.130">
    <property type="match status" value="1"/>
</dbReference>
<dbReference type="Pfam" id="PF00072">
    <property type="entry name" value="Response_reg"/>
    <property type="match status" value="1"/>
</dbReference>
<evidence type="ECO:0000256" key="6">
    <source>
        <dbReference type="SAM" id="Phobius"/>
    </source>
</evidence>
<dbReference type="InterPro" id="IPR000700">
    <property type="entry name" value="PAS-assoc_C"/>
</dbReference>
<feature type="modified residue" description="4-aspartylphosphate" evidence="4">
    <location>
        <position position="644"/>
    </location>
</feature>
<dbReference type="InterPro" id="IPR011006">
    <property type="entry name" value="CheY-like_superfamily"/>
</dbReference>
<dbReference type="CDD" id="cd00082">
    <property type="entry name" value="HisKA"/>
    <property type="match status" value="1"/>
</dbReference>
<dbReference type="PRINTS" id="PR00344">
    <property type="entry name" value="BCTRLSENSOR"/>
</dbReference>
<dbReference type="InterPro" id="IPR004358">
    <property type="entry name" value="Sig_transdc_His_kin-like_C"/>
</dbReference>
<dbReference type="InterPro" id="IPR005467">
    <property type="entry name" value="His_kinase_dom"/>
</dbReference>
<keyword evidence="5" id="KW-0175">Coiled coil</keyword>
<dbReference type="SMART" id="SM00388">
    <property type="entry name" value="HisKA"/>
    <property type="match status" value="1"/>
</dbReference>
<dbReference type="SMART" id="SM00448">
    <property type="entry name" value="REC"/>
    <property type="match status" value="1"/>
</dbReference>
<protein>
    <recommendedName>
        <fullName evidence="2">histidine kinase</fullName>
        <ecNumber evidence="2">2.7.13.3</ecNumber>
    </recommendedName>
</protein>
<dbReference type="Gene3D" id="3.30.565.10">
    <property type="entry name" value="Histidine kinase-like ATPase, C-terminal domain"/>
    <property type="match status" value="1"/>
</dbReference>
<evidence type="ECO:0000256" key="4">
    <source>
        <dbReference type="PROSITE-ProRule" id="PRU00169"/>
    </source>
</evidence>
<feature type="coiled-coil region" evidence="5">
    <location>
        <begin position="200"/>
        <end position="231"/>
    </location>
</feature>
<accession>A0A523USR5</accession>
<dbReference type="Pfam" id="PF13426">
    <property type="entry name" value="PAS_9"/>
    <property type="match status" value="1"/>
</dbReference>
<feature type="domain" description="Histidine kinase" evidence="7">
    <location>
        <begin position="369"/>
        <end position="576"/>
    </location>
</feature>
<dbReference type="AlphaFoldDB" id="A0A523USR5"/>
<dbReference type="EMBL" id="SOJN01000080">
    <property type="protein sequence ID" value="TET45576.1"/>
    <property type="molecule type" value="Genomic_DNA"/>
</dbReference>
<dbReference type="SUPFAM" id="SSF55785">
    <property type="entry name" value="PYP-like sensor domain (PAS domain)"/>
    <property type="match status" value="1"/>
</dbReference>
<dbReference type="InterPro" id="IPR036890">
    <property type="entry name" value="HATPase_C_sf"/>
</dbReference>
<sequence>MVKEVTAPTLSTVEGMFLAILMADQNQGTAMVQKPRIVPEERRLTILLFRWLIVLTSLLLVIYGSGGVRYASAGCLLAIFFLVSNLALGFVPRKLFSQRRFLASIFALDVALVSLVVHVGGATATDLYLLYFFVMFMALPASSVPVSGMAALSASIVYTLITYWTSGTAGITQASFLIKIPFFFLLAIFGGIISRQAAELNWHKQKNRRLSEELRRQLEKARTSKQKLYDDLLTLYDNNESILNSIDSGVLVMDLDGTVTAFNHGAEKITGLRRDNILSGKAKTNETLQAFIGVMERTCDEPIKRQQIEICTPSGERKTIGISTYPLIHGKRNAVGVIAVFADLTEMKRLKEKVKRTESLALLGEMAACVARGVRRPLSAILDFSDVIYSSTKEEDERKNYAAMILKEANRIDRTVQEILTFSNDTKPQREQVDTNHLLTEVVDSMKAKAQEVEANIIWEPGSDTPAIAGDEDQLKKVFSNLILNSIMAVGSGGNVVVAADRNEEGVVIEITNEGPGIPQKGNGRVLCNFLSTGNTQAGMGLAIALKIVEDHGGTIGLEGEPGKGAKFTVHLPAIKAKSRGKRATAPATPEREAVVLVADDDPFIRDFYKEVLETVGHKVLLATNGAETIRTMLASHVDLLVLDIKMPLYDGIEVMQHMAKINPRVPIIVASGYADLKDDYVIRNSNVIAYLSKPINILEFKTKIQEALRNTSTKREKVKA</sequence>
<dbReference type="InterPro" id="IPR003661">
    <property type="entry name" value="HisK_dim/P_dom"/>
</dbReference>
<dbReference type="InterPro" id="IPR000014">
    <property type="entry name" value="PAS"/>
</dbReference>
<dbReference type="PROSITE" id="PS50113">
    <property type="entry name" value="PAC"/>
    <property type="match status" value="1"/>
</dbReference>
<dbReference type="InterPro" id="IPR001789">
    <property type="entry name" value="Sig_transdc_resp-reg_receiver"/>
</dbReference>
<dbReference type="Gene3D" id="3.40.50.2300">
    <property type="match status" value="1"/>
</dbReference>
<evidence type="ECO:0000313" key="11">
    <source>
        <dbReference type="EMBL" id="TET45576.1"/>
    </source>
</evidence>
<dbReference type="PROSITE" id="PS50110">
    <property type="entry name" value="RESPONSE_REGULATORY"/>
    <property type="match status" value="1"/>
</dbReference>
<dbReference type="SMART" id="SM00387">
    <property type="entry name" value="HATPase_c"/>
    <property type="match status" value="1"/>
</dbReference>
<keyword evidence="6" id="KW-0472">Membrane</keyword>
<name>A0A523USR5_UNCT6</name>
<keyword evidence="6" id="KW-1133">Transmembrane helix</keyword>